<keyword evidence="3" id="KW-1185">Reference proteome</keyword>
<sequence length="281" mass="29413">MSASQRGSTSQPSGSNGQPTPSPDRHWSSTPSLLNVLQSAVDRAATFQTTARPPPNPNSLAPPPVVVEGGSDMEPDEEEDTEHQNKGPNDDEVADSQESGGNSDDHPDDAGDTNSAGLLTQLAAALAVPGTEHFMGTLAQDLHGLPSREKDRLFAALLINIAYRQANPPPPPPAPSAIDPDLAARLNAMNIRIHQLQVKVGFDTTDPLANPPIPPVASYGGGLPFGSGPSNPDMTTAFAGYGRGSTTMSTAPKVPQTPEQTPEEKAKKVADKLAKMKNQNL</sequence>
<feature type="compositionally biased region" description="Polar residues" evidence="1">
    <location>
        <begin position="1"/>
        <end position="19"/>
    </location>
</feature>
<dbReference type="EMBL" id="HM849038">
    <property type="protein sequence ID" value="AEF56726.1"/>
    <property type="molecule type" value="Viral_cRNA"/>
</dbReference>
<protein>
    <submittedName>
        <fullName evidence="2">Uncharacterized protein</fullName>
    </submittedName>
</protein>
<dbReference type="Proteomes" id="UP000201865">
    <property type="component" value="Segment"/>
</dbReference>
<feature type="compositionally biased region" description="Acidic residues" evidence="1">
    <location>
        <begin position="71"/>
        <end position="81"/>
    </location>
</feature>
<name>G0WXP9_9MONO</name>
<accession>G0WXP9</accession>
<dbReference type="KEGG" id="vg:20098128"/>
<proteinExistence type="predicted"/>
<evidence type="ECO:0000256" key="1">
    <source>
        <dbReference type="SAM" id="MobiDB-lite"/>
    </source>
</evidence>
<reference evidence="2 3" key="1">
    <citation type="journal article" date="2011" name="J. Gen. Virol.">
        <title>Discovery and initial analysis of novel viral genomes in the soybean cyst nematode.</title>
        <authorList>
            <person name="Bekal S."/>
            <person name="Domier L.L."/>
            <person name="Niblack T.L."/>
            <person name="Lambert K.N."/>
        </authorList>
    </citation>
    <scope>NUCLEOTIDE SEQUENCE [LARGE SCALE GENOMIC DNA]</scope>
</reference>
<organism evidence="2 3">
    <name type="scientific">Socyvirus heteroderae</name>
    <dbReference type="NCBI Taxonomy" id="1034377"/>
    <lineage>
        <taxon>Viruses</taxon>
        <taxon>Riboviria</taxon>
        <taxon>Orthornavirae</taxon>
        <taxon>Negarnaviricota</taxon>
        <taxon>Haploviricotina</taxon>
        <taxon>Monjiviricetes</taxon>
        <taxon>Mononegavirales</taxon>
        <taxon>Nyamiviridae</taxon>
        <taxon>Socyvirus</taxon>
    </lineage>
</organism>
<dbReference type="GeneID" id="20098128"/>
<feature type="region of interest" description="Disordered" evidence="1">
    <location>
        <begin position="230"/>
        <end position="281"/>
    </location>
</feature>
<feature type="compositionally biased region" description="Basic and acidic residues" evidence="1">
    <location>
        <begin position="262"/>
        <end position="274"/>
    </location>
</feature>
<evidence type="ECO:0000313" key="3">
    <source>
        <dbReference type="Proteomes" id="UP000201865"/>
    </source>
</evidence>
<feature type="region of interest" description="Disordered" evidence="1">
    <location>
        <begin position="1"/>
        <end position="115"/>
    </location>
</feature>
<evidence type="ECO:0000313" key="2">
    <source>
        <dbReference type="EMBL" id="AEF56726.1"/>
    </source>
</evidence>
<dbReference type="RefSeq" id="YP_009052464.1">
    <property type="nucleotide sequence ID" value="NC_024702.1"/>
</dbReference>
<feature type="compositionally biased region" description="Pro residues" evidence="1">
    <location>
        <begin position="52"/>
        <end position="65"/>
    </location>
</feature>
<feature type="compositionally biased region" description="Polar residues" evidence="1">
    <location>
        <begin position="28"/>
        <end position="38"/>
    </location>
</feature>